<evidence type="ECO:0000313" key="1">
    <source>
        <dbReference type="EMBL" id="VUD72241.1"/>
    </source>
</evidence>
<name>A0A509EDE7_9HYPH</name>
<sequence length="109" mass="11946">MSLPFCPVRTASRPMAEPNEVLKTLTGLGIVTAEGCQPARVRYRLVIERRAEALIAYGTLRGSHAGLRPIWLEPDSQLRLRNGRRLDIAVTDLVGDMAEFESTGSVGLL</sequence>
<proteinExistence type="predicted"/>
<gene>
    <name evidence="1" type="ORF">MET9862_02836</name>
</gene>
<organism evidence="1 2">
    <name type="scientific">Methylobacterium symbioticum</name>
    <dbReference type="NCBI Taxonomy" id="2584084"/>
    <lineage>
        <taxon>Bacteria</taxon>
        <taxon>Pseudomonadati</taxon>
        <taxon>Pseudomonadota</taxon>
        <taxon>Alphaproteobacteria</taxon>
        <taxon>Hyphomicrobiales</taxon>
        <taxon>Methylobacteriaceae</taxon>
        <taxon>Methylobacterium</taxon>
    </lineage>
</organism>
<accession>A0A509EDE7</accession>
<evidence type="ECO:0000313" key="2">
    <source>
        <dbReference type="Proteomes" id="UP000410984"/>
    </source>
</evidence>
<keyword evidence="2" id="KW-1185">Reference proteome</keyword>
<protein>
    <submittedName>
        <fullName evidence="1">Uncharacterized protein</fullName>
    </submittedName>
</protein>
<dbReference type="Proteomes" id="UP000410984">
    <property type="component" value="Unassembled WGS sequence"/>
</dbReference>
<dbReference type="AlphaFoldDB" id="A0A509EDE7"/>
<dbReference type="EMBL" id="CABFPH010000037">
    <property type="protein sequence ID" value="VUD72241.1"/>
    <property type="molecule type" value="Genomic_DNA"/>
</dbReference>
<reference evidence="1 2" key="1">
    <citation type="submission" date="2019-06" db="EMBL/GenBank/DDBJ databases">
        <authorList>
            <person name="Rodrigo-Torres L."/>
            <person name="Arahal R. D."/>
            <person name="Lucena T."/>
        </authorList>
    </citation>
    <scope>NUCLEOTIDE SEQUENCE [LARGE SCALE GENOMIC DNA]</scope>
    <source>
        <strain evidence="1 2">SB0023/3</strain>
    </source>
</reference>